<evidence type="ECO:0000313" key="2">
    <source>
        <dbReference type="EMBL" id="CAB4882763.1"/>
    </source>
</evidence>
<dbReference type="AlphaFoldDB" id="A0A6J7ETP1"/>
<evidence type="ECO:0000259" key="1">
    <source>
        <dbReference type="Pfam" id="PF03795"/>
    </source>
</evidence>
<reference evidence="2" key="1">
    <citation type="submission" date="2020-05" db="EMBL/GenBank/DDBJ databases">
        <authorList>
            <person name="Chiriac C."/>
            <person name="Salcher M."/>
            <person name="Ghai R."/>
            <person name="Kavagutti S V."/>
        </authorList>
    </citation>
    <scope>NUCLEOTIDE SEQUENCE</scope>
</reference>
<protein>
    <submittedName>
        <fullName evidence="2">Unannotated protein</fullName>
    </submittedName>
</protein>
<sequence length="94" mass="10267">MFISLLSYSREIADDDPLHRAHVAFVVEHINASRFLSAGKRPGINGGCLIVYGDDEQETRALLDQDPYVIDGVATYELHHVTVSLADPKSSLAG</sequence>
<feature type="domain" description="YCII-related" evidence="1">
    <location>
        <begin position="1"/>
        <end position="78"/>
    </location>
</feature>
<proteinExistence type="predicted"/>
<accession>A0A6J7ETP1</accession>
<dbReference type="InterPro" id="IPR005545">
    <property type="entry name" value="YCII"/>
</dbReference>
<organism evidence="2">
    <name type="scientific">freshwater metagenome</name>
    <dbReference type="NCBI Taxonomy" id="449393"/>
    <lineage>
        <taxon>unclassified sequences</taxon>
        <taxon>metagenomes</taxon>
        <taxon>ecological metagenomes</taxon>
    </lineage>
</organism>
<dbReference type="PANTHER" id="PTHR37828">
    <property type="entry name" value="GSR2449 PROTEIN"/>
    <property type="match status" value="1"/>
</dbReference>
<dbReference type="Gene3D" id="3.30.70.1060">
    <property type="entry name" value="Dimeric alpha+beta barrel"/>
    <property type="match status" value="1"/>
</dbReference>
<dbReference type="SUPFAM" id="SSF54909">
    <property type="entry name" value="Dimeric alpha+beta barrel"/>
    <property type="match status" value="1"/>
</dbReference>
<name>A0A6J7ETP1_9ZZZZ</name>
<dbReference type="PANTHER" id="PTHR37828:SF1">
    <property type="entry name" value="YCII-RELATED DOMAIN-CONTAINING PROTEIN"/>
    <property type="match status" value="1"/>
</dbReference>
<dbReference type="InterPro" id="IPR011008">
    <property type="entry name" value="Dimeric_a/b-barrel"/>
</dbReference>
<dbReference type="EMBL" id="CAFBLQ010000215">
    <property type="protein sequence ID" value="CAB4882763.1"/>
    <property type="molecule type" value="Genomic_DNA"/>
</dbReference>
<dbReference type="Pfam" id="PF03795">
    <property type="entry name" value="YCII"/>
    <property type="match status" value="1"/>
</dbReference>
<gene>
    <name evidence="2" type="ORF">UFOPK3423_01516</name>
</gene>